<evidence type="ECO:0000256" key="1">
    <source>
        <dbReference type="SAM" id="MobiDB-lite"/>
    </source>
</evidence>
<evidence type="ECO:0000313" key="3">
    <source>
        <dbReference type="EMBL" id="KAK3284976.1"/>
    </source>
</evidence>
<dbReference type="InterPro" id="IPR057191">
    <property type="entry name" value="DUF7869"/>
</dbReference>
<gene>
    <name evidence="3" type="ORF">CYMTET_7395</name>
</gene>
<protein>
    <recommendedName>
        <fullName evidence="2">DUF7869 domain-containing protein</fullName>
    </recommendedName>
</protein>
<sequence length="776" mass="90390">MNQKDRKEFIIRDLLKNGIRTDDTFDFKYFLKNKEVCFKFYHMAYGFSYGYLFDCRRRLLEGRHHFVHGLTYEENNRKSSLKRESVKAWITQYADEYGQKQPDKLEVHLSDGLTLEELWDEYNESLSDLDAKKKVSLSYWYKIYEETFKKWLIIPNVNRFSQCDVCASIKLLKEGLSKSQKGQYDGPLNKHLAIARAERAKFYKHGRKSNMTKSIGMNKTWWKYASVIIDGMTQWTTRLPHFRRIPKHLDKKDFLDVHNMGSMIENVGRFMDFNYANFKDDANFLVNVLHRDILRIQEHRRNGDGENPYPMPEVLYVQLDNVNTNKSKLMIAYAAWLVQQDMFRKVKINFLLVGHTHENIDQMFSRFSIRLRRKQAWTLDEMMQVAHECFEDGVTCEHTEKIYDFASWMSGHAIDCHEISKQQCFKFFKDANGEVVMQHKQYSTSPIWLPETPLPRLKSEPPAVGPGYVAPIPFTREGLEKLTELKIALQDIVGEKFTATRDHFWTETIIATQRRLTDGGECQAPAIPFKHPEKLEVRRNGELVRLLEAPALAIEAANAARVPALPARIQNRIDRPPVAMYNGNRKNTGVAQKRAERYVQDAQWEVSYDQMTVGSFAVALAVERENDKFAFRVQLKRGEWSEPLYLVKVEGRIPAQHELKYRYYQPSKYTDSKKRHLGKQIASHFGAFKTAPAGRPVTEKFDKNEIVLSWNVDADDPKNSIPNEQYSQIVVAMLAQQTKRQRRDMGESIEAADSDDEDVDFDNSRAVAIVQDMDAD</sequence>
<feature type="region of interest" description="Disordered" evidence="1">
    <location>
        <begin position="740"/>
        <end position="762"/>
    </location>
</feature>
<feature type="domain" description="DUF7869" evidence="2">
    <location>
        <begin position="248"/>
        <end position="444"/>
    </location>
</feature>
<dbReference type="Proteomes" id="UP001190700">
    <property type="component" value="Unassembled WGS sequence"/>
</dbReference>
<dbReference type="PANTHER" id="PTHR33153:SF3">
    <property type="entry name" value="TRAFFICKING PROTEIN PARTICLE COMPLEX SUBUNIT 11 DOMAIN-CONTAINING PROTEIN"/>
    <property type="match status" value="1"/>
</dbReference>
<organism evidence="3 4">
    <name type="scientific">Cymbomonas tetramitiformis</name>
    <dbReference type="NCBI Taxonomy" id="36881"/>
    <lineage>
        <taxon>Eukaryota</taxon>
        <taxon>Viridiplantae</taxon>
        <taxon>Chlorophyta</taxon>
        <taxon>Pyramimonadophyceae</taxon>
        <taxon>Pyramimonadales</taxon>
        <taxon>Pyramimonadaceae</taxon>
        <taxon>Cymbomonas</taxon>
    </lineage>
</organism>
<dbReference type="EMBL" id="LGRX02002029">
    <property type="protein sequence ID" value="KAK3284976.1"/>
    <property type="molecule type" value="Genomic_DNA"/>
</dbReference>
<comment type="caution">
    <text evidence="3">The sequence shown here is derived from an EMBL/GenBank/DDBJ whole genome shotgun (WGS) entry which is preliminary data.</text>
</comment>
<reference evidence="3 4" key="1">
    <citation type="journal article" date="2015" name="Genome Biol. Evol.">
        <title>Comparative Genomics of a Bacterivorous Green Alga Reveals Evolutionary Causalities and Consequences of Phago-Mixotrophic Mode of Nutrition.</title>
        <authorList>
            <person name="Burns J.A."/>
            <person name="Paasch A."/>
            <person name="Narechania A."/>
            <person name="Kim E."/>
        </authorList>
    </citation>
    <scope>NUCLEOTIDE SEQUENCE [LARGE SCALE GENOMIC DNA]</scope>
    <source>
        <strain evidence="3 4">PLY_AMNH</strain>
    </source>
</reference>
<accession>A0AAE0GX18</accession>
<evidence type="ECO:0000313" key="4">
    <source>
        <dbReference type="Proteomes" id="UP001190700"/>
    </source>
</evidence>
<feature type="compositionally biased region" description="Acidic residues" evidence="1">
    <location>
        <begin position="750"/>
        <end position="761"/>
    </location>
</feature>
<dbReference type="PANTHER" id="PTHR33153">
    <property type="entry name" value="MYND-TYPE DOMAIN-CONTAINING PROTEIN"/>
    <property type="match status" value="1"/>
</dbReference>
<name>A0AAE0GX18_9CHLO</name>
<proteinExistence type="predicted"/>
<keyword evidence="4" id="KW-1185">Reference proteome</keyword>
<dbReference type="Pfam" id="PF25273">
    <property type="entry name" value="DUF7869"/>
    <property type="match status" value="1"/>
</dbReference>
<dbReference type="AlphaFoldDB" id="A0AAE0GX18"/>
<evidence type="ECO:0000259" key="2">
    <source>
        <dbReference type="Pfam" id="PF25273"/>
    </source>
</evidence>